<evidence type="ECO:0000313" key="1">
    <source>
        <dbReference type="Ensembl" id="ENSUMAP00000027665"/>
    </source>
</evidence>
<name>A0A452V2J3_URSMA</name>
<accession>A0A452V2J3</accession>
<dbReference type="AlphaFoldDB" id="A0A452V2J3"/>
<dbReference type="Gene3D" id="2.60.40.2150">
    <property type="entry name" value="Interleukin-17 receptor A/B, fibronectin-III-like domain 2"/>
    <property type="match status" value="1"/>
</dbReference>
<dbReference type="GeneTree" id="ENSGT01000000220810"/>
<sequence>GVLWDPNITACKKNETAVEVNFTTSPLGNKYMALIQNLIVIGFSVVLEAEAPWVAGCLSSSQLCWWPRGCCLLASI</sequence>
<reference evidence="1" key="1">
    <citation type="submission" date="2019-03" db="UniProtKB">
        <authorList>
            <consortium name="Ensembl"/>
        </authorList>
    </citation>
    <scope>IDENTIFICATION</scope>
</reference>
<dbReference type="InterPro" id="IPR043046">
    <property type="entry name" value="IL17RA/B_FnIII-like_2_sf"/>
</dbReference>
<dbReference type="Ensembl" id="ENSUMAT00000032712.1">
    <property type="protein sequence ID" value="ENSUMAP00000027665.1"/>
    <property type="gene ID" value="ENSUMAG00000020076.1"/>
</dbReference>
<proteinExistence type="predicted"/>
<organism evidence="1">
    <name type="scientific">Ursus maritimus</name>
    <name type="common">Polar bear</name>
    <name type="synonym">Thalarctos maritimus</name>
    <dbReference type="NCBI Taxonomy" id="29073"/>
    <lineage>
        <taxon>Eukaryota</taxon>
        <taxon>Metazoa</taxon>
        <taxon>Chordata</taxon>
        <taxon>Craniata</taxon>
        <taxon>Vertebrata</taxon>
        <taxon>Euteleostomi</taxon>
        <taxon>Mammalia</taxon>
        <taxon>Eutheria</taxon>
        <taxon>Laurasiatheria</taxon>
        <taxon>Carnivora</taxon>
        <taxon>Caniformia</taxon>
        <taxon>Ursidae</taxon>
        <taxon>Ursus</taxon>
    </lineage>
</organism>
<protein>
    <submittedName>
        <fullName evidence="1">Uncharacterized protein</fullName>
    </submittedName>
</protein>